<feature type="repeat" description="NHL" evidence="11">
    <location>
        <begin position="122"/>
        <end position="163"/>
    </location>
</feature>
<dbReference type="Gene3D" id="2.120.10.30">
    <property type="entry name" value="TolB, C-terminal domain"/>
    <property type="match status" value="1"/>
</dbReference>
<evidence type="ECO:0000256" key="10">
    <source>
        <dbReference type="PIRSR" id="PIRSR600720-3"/>
    </source>
</evidence>
<keyword evidence="13" id="KW-1185">Reference proteome</keyword>
<feature type="disulfide bond" evidence="10">
    <location>
        <begin position="185"/>
        <end position="205"/>
    </location>
</feature>
<keyword evidence="6" id="KW-0325">Glycoprotein</keyword>
<dbReference type="InterPro" id="IPR011042">
    <property type="entry name" value="6-blade_b-propeller_TolB-like"/>
</dbReference>
<evidence type="ECO:0000256" key="11">
    <source>
        <dbReference type="PROSITE-ProRule" id="PRU00504"/>
    </source>
</evidence>
<dbReference type="CDD" id="cd14958">
    <property type="entry name" value="NHL_PAL_like"/>
    <property type="match status" value="1"/>
</dbReference>
<proteinExistence type="predicted"/>
<evidence type="ECO:0000256" key="7">
    <source>
        <dbReference type="ARBA" id="ARBA00023239"/>
    </source>
</evidence>
<comment type="cofactor">
    <cofactor evidence="9">
        <name>Zn(2+)</name>
        <dbReference type="ChEBI" id="CHEBI:29105"/>
    </cofactor>
    <text evidence="9">Binds one Zn(2+) ion per subunit.</text>
</comment>
<evidence type="ECO:0000256" key="8">
    <source>
        <dbReference type="PIRSR" id="PIRSR600720-1"/>
    </source>
</evidence>
<dbReference type="GO" id="GO:0046872">
    <property type="term" value="F:metal ion binding"/>
    <property type="evidence" value="ECO:0007669"/>
    <property type="project" value="UniProtKB-KW"/>
</dbReference>
<evidence type="ECO:0000256" key="1">
    <source>
        <dbReference type="ARBA" id="ARBA00012343"/>
    </source>
</evidence>
<evidence type="ECO:0000313" key="12">
    <source>
        <dbReference type="EMBL" id="KAK7085482.1"/>
    </source>
</evidence>
<evidence type="ECO:0000256" key="9">
    <source>
        <dbReference type="PIRSR" id="PIRSR600720-2"/>
    </source>
</evidence>
<dbReference type="EC" id="4.3.2.5" evidence="1"/>
<dbReference type="SUPFAM" id="SSF101898">
    <property type="entry name" value="NHL repeat"/>
    <property type="match status" value="1"/>
</dbReference>
<keyword evidence="5 10" id="KW-1015">Disulfide bond</keyword>
<dbReference type="PROSITE" id="PS51125">
    <property type="entry name" value="NHL"/>
    <property type="match status" value="2"/>
</dbReference>
<accession>A0AAN8XJE0</accession>
<dbReference type="InterPro" id="IPR001258">
    <property type="entry name" value="NHL_repeat"/>
</dbReference>
<dbReference type="PRINTS" id="PR00790">
    <property type="entry name" value="PAMONOXGNASE"/>
</dbReference>
<dbReference type="PANTHER" id="PTHR10680">
    <property type="entry name" value="PEPTIDYL-GLYCINE ALPHA-AMIDATING MONOOXYGENASE"/>
    <property type="match status" value="1"/>
</dbReference>
<keyword evidence="9" id="KW-0862">Zinc</keyword>
<keyword evidence="3" id="KW-0732">Signal</keyword>
<gene>
    <name evidence="12" type="ORF">SK128_021970</name>
</gene>
<dbReference type="PANTHER" id="PTHR10680:SF36">
    <property type="entry name" value="PEPTIDYL-ALPHA-HYDROXYGLYCINE ALPHA-AMIDATING LYASE 1"/>
    <property type="match status" value="1"/>
</dbReference>
<dbReference type="AlphaFoldDB" id="A0AAN8XJE0"/>
<dbReference type="Pfam" id="PF01436">
    <property type="entry name" value="NHL"/>
    <property type="match status" value="1"/>
</dbReference>
<sequence length="252" mass="28732">MSWLKFAITVWYVAYVWGRRLPVYDYTDFDDDFYSEIRNLLHNNGEQLGVHRVSHPREVRGWGLKLKLGQVAGVAVDPEGRPVVFHRATRTWDYNTFNASHHFQGEGPVEEDVVMVLDPQTGDVVKSWGKGKFLLPHGITVDQKGNTWLTDVALHQVFKFKRDSEEPTLILGEAKVPGSDDYHMCKPTSVAVASSGDFYVADGYCNARILFYSPDGMLKAKFGHQGKYCSSVYLCFSIKKKMRVCISYFCWL</sequence>
<feature type="binding site" evidence="9">
    <location>
        <position position="137"/>
    </location>
    <ligand>
        <name>Zn(2+)</name>
        <dbReference type="ChEBI" id="CHEBI:29105"/>
        <note>catalytic</note>
    </ligand>
</feature>
<evidence type="ECO:0000313" key="13">
    <source>
        <dbReference type="Proteomes" id="UP001381693"/>
    </source>
</evidence>
<dbReference type="Proteomes" id="UP001381693">
    <property type="component" value="Unassembled WGS sequence"/>
</dbReference>
<evidence type="ECO:0000256" key="4">
    <source>
        <dbReference type="ARBA" id="ARBA00022737"/>
    </source>
</evidence>
<dbReference type="GO" id="GO:0016020">
    <property type="term" value="C:membrane"/>
    <property type="evidence" value="ECO:0007669"/>
    <property type="project" value="InterPro"/>
</dbReference>
<dbReference type="GO" id="GO:0005576">
    <property type="term" value="C:extracellular region"/>
    <property type="evidence" value="ECO:0007669"/>
    <property type="project" value="TreeGrafter"/>
</dbReference>
<keyword evidence="4" id="KW-0677">Repeat</keyword>
<protein>
    <recommendedName>
        <fullName evidence="1">peptidylamidoglycolate lyase</fullName>
        <ecNumber evidence="1">4.3.2.5</ecNumber>
    </recommendedName>
</protein>
<evidence type="ECO:0000256" key="3">
    <source>
        <dbReference type="ARBA" id="ARBA00022729"/>
    </source>
</evidence>
<dbReference type="InterPro" id="IPR000720">
    <property type="entry name" value="PHM/PAL"/>
</dbReference>
<keyword evidence="9" id="KW-0106">Calcium</keyword>
<evidence type="ECO:0000256" key="5">
    <source>
        <dbReference type="ARBA" id="ARBA00023157"/>
    </source>
</evidence>
<feature type="binding site" evidence="8">
    <location>
        <position position="87"/>
    </location>
    <ligand>
        <name>a protein</name>
        <dbReference type="ChEBI" id="CHEBI:16541"/>
    </ligand>
    <ligandPart>
        <name>C-terminal Xaa-(2S)-2-hydroxyglycine residue</name>
        <dbReference type="ChEBI" id="CHEBI:142768"/>
    </ligandPart>
</feature>
<dbReference type="GO" id="GO:0006518">
    <property type="term" value="P:peptide metabolic process"/>
    <property type="evidence" value="ECO:0007669"/>
    <property type="project" value="InterPro"/>
</dbReference>
<reference evidence="12 13" key="1">
    <citation type="submission" date="2023-11" db="EMBL/GenBank/DDBJ databases">
        <title>Halocaridina rubra genome assembly.</title>
        <authorList>
            <person name="Smith C."/>
        </authorList>
    </citation>
    <scope>NUCLEOTIDE SEQUENCE [LARGE SCALE GENOMIC DNA]</scope>
    <source>
        <strain evidence="12">EP-1</strain>
        <tissue evidence="12">Whole</tissue>
    </source>
</reference>
<feature type="binding site" evidence="9">
    <location>
        <position position="74"/>
    </location>
    <ligand>
        <name>Ca(2+)</name>
        <dbReference type="ChEBI" id="CHEBI:29108"/>
        <note>structural</note>
    </ligand>
</feature>
<keyword evidence="7" id="KW-0456">Lyase</keyword>
<evidence type="ECO:0000256" key="6">
    <source>
        <dbReference type="ARBA" id="ARBA00023180"/>
    </source>
</evidence>
<dbReference type="EMBL" id="JAXCGZ010000898">
    <property type="protein sequence ID" value="KAK7085482.1"/>
    <property type="molecule type" value="Genomic_DNA"/>
</dbReference>
<name>A0AAN8XJE0_HALRR</name>
<feature type="binding site" evidence="8">
    <location>
        <position position="204"/>
    </location>
    <ligand>
        <name>a protein</name>
        <dbReference type="ChEBI" id="CHEBI:16541"/>
    </ligand>
    <ligandPart>
        <name>C-terminal Xaa-(2S)-2-hydroxyglycine residue</name>
        <dbReference type="ChEBI" id="CHEBI:142768"/>
    </ligandPart>
</feature>
<evidence type="ECO:0000256" key="2">
    <source>
        <dbReference type="ARBA" id="ARBA00022723"/>
    </source>
</evidence>
<organism evidence="12 13">
    <name type="scientific">Halocaridina rubra</name>
    <name type="common">Hawaiian red shrimp</name>
    <dbReference type="NCBI Taxonomy" id="373956"/>
    <lineage>
        <taxon>Eukaryota</taxon>
        <taxon>Metazoa</taxon>
        <taxon>Ecdysozoa</taxon>
        <taxon>Arthropoda</taxon>
        <taxon>Crustacea</taxon>
        <taxon>Multicrustacea</taxon>
        <taxon>Malacostraca</taxon>
        <taxon>Eumalacostraca</taxon>
        <taxon>Eucarida</taxon>
        <taxon>Decapoda</taxon>
        <taxon>Pleocyemata</taxon>
        <taxon>Caridea</taxon>
        <taxon>Atyoidea</taxon>
        <taxon>Atyidae</taxon>
        <taxon>Halocaridina</taxon>
    </lineage>
</organism>
<feature type="repeat" description="NHL" evidence="11">
    <location>
        <begin position="176"/>
        <end position="215"/>
    </location>
</feature>
<keyword evidence="2 9" id="KW-0479">Metal-binding</keyword>
<dbReference type="GO" id="GO:0004598">
    <property type="term" value="F:peptidylamidoglycolate lyase activity"/>
    <property type="evidence" value="ECO:0007669"/>
    <property type="project" value="UniProtKB-EC"/>
</dbReference>
<comment type="caution">
    <text evidence="12">The sequence shown here is derived from an EMBL/GenBank/DDBJ whole genome shotgun (WGS) entry which is preliminary data.</text>
</comment>